<name>A0A495MI03_9FLAO</name>
<dbReference type="AlphaFoldDB" id="A0A495MI03"/>
<accession>A0A495MI03</accession>
<organism evidence="1 2">
    <name type="scientific">Flavobacterium endophyticum</name>
    <dbReference type="NCBI Taxonomy" id="1540163"/>
    <lineage>
        <taxon>Bacteria</taxon>
        <taxon>Pseudomonadati</taxon>
        <taxon>Bacteroidota</taxon>
        <taxon>Flavobacteriia</taxon>
        <taxon>Flavobacteriales</taxon>
        <taxon>Flavobacteriaceae</taxon>
        <taxon>Flavobacterium</taxon>
    </lineage>
</organism>
<evidence type="ECO:0000313" key="1">
    <source>
        <dbReference type="EMBL" id="RKS25616.1"/>
    </source>
</evidence>
<gene>
    <name evidence="1" type="ORF">CLV94_0654</name>
</gene>
<comment type="caution">
    <text evidence="1">The sequence shown here is derived from an EMBL/GenBank/DDBJ whole genome shotgun (WGS) entry which is preliminary data.</text>
</comment>
<dbReference type="Proteomes" id="UP000277579">
    <property type="component" value="Unassembled WGS sequence"/>
</dbReference>
<dbReference type="EMBL" id="RBLC01000001">
    <property type="protein sequence ID" value="RKS25616.1"/>
    <property type="molecule type" value="Genomic_DNA"/>
</dbReference>
<keyword evidence="2" id="KW-1185">Reference proteome</keyword>
<proteinExistence type="predicted"/>
<dbReference type="RefSeq" id="WP_121375001.1">
    <property type="nucleotide sequence ID" value="NZ_RBLC01000001.1"/>
</dbReference>
<sequence length="84" mass="9767">MEEFKNSALILLSDYKSRYSAEKKINVSNRIEHFLYVQNFLQEFEEKAQSLAGEFFNVYGFSPAQREEAFLCIEEMTEQLAAGV</sequence>
<protein>
    <submittedName>
        <fullName evidence="1">Uncharacterized protein</fullName>
    </submittedName>
</protein>
<evidence type="ECO:0000313" key="2">
    <source>
        <dbReference type="Proteomes" id="UP000277579"/>
    </source>
</evidence>
<reference evidence="1 2" key="1">
    <citation type="submission" date="2018-10" db="EMBL/GenBank/DDBJ databases">
        <title>Genomic Encyclopedia of Archaeal and Bacterial Type Strains, Phase II (KMG-II): from individual species to whole genera.</title>
        <authorList>
            <person name="Goeker M."/>
        </authorList>
    </citation>
    <scope>NUCLEOTIDE SEQUENCE [LARGE SCALE GENOMIC DNA]</scope>
    <source>
        <strain evidence="1 2">DSM 29537</strain>
    </source>
</reference>